<name>A0A239M7E3_EKHLU</name>
<keyword evidence="3" id="KW-0732">Signal</keyword>
<dbReference type="InterPro" id="IPR027268">
    <property type="entry name" value="Peptidase_M4/M1_CTD_sf"/>
</dbReference>
<evidence type="ECO:0000256" key="3">
    <source>
        <dbReference type="SAM" id="SignalP"/>
    </source>
</evidence>
<dbReference type="GO" id="GO:0008270">
    <property type="term" value="F:zinc ion binding"/>
    <property type="evidence" value="ECO:0007669"/>
    <property type="project" value="InterPro"/>
</dbReference>
<dbReference type="PANTHER" id="PTHR45726">
    <property type="entry name" value="LEUKOTRIENE A-4 HYDROLASE"/>
    <property type="match status" value="1"/>
</dbReference>
<keyword evidence="6" id="KW-1185">Reference proteome</keyword>
<evidence type="ECO:0000256" key="2">
    <source>
        <dbReference type="PIRSR" id="PIRSR634015-3"/>
    </source>
</evidence>
<protein>
    <submittedName>
        <fullName evidence="5">Peptidase family M1</fullName>
    </submittedName>
</protein>
<comment type="cofactor">
    <cofactor evidence="2">
        <name>Zn(2+)</name>
        <dbReference type="ChEBI" id="CHEBI:29105"/>
    </cofactor>
    <text evidence="2">Binds 1 zinc ion per subunit.</text>
</comment>
<evidence type="ECO:0000313" key="5">
    <source>
        <dbReference type="EMBL" id="SNT38646.1"/>
    </source>
</evidence>
<dbReference type="SUPFAM" id="SSF55486">
    <property type="entry name" value="Metalloproteases ('zincins'), catalytic domain"/>
    <property type="match status" value="1"/>
</dbReference>
<evidence type="ECO:0000259" key="4">
    <source>
        <dbReference type="Pfam" id="PF01433"/>
    </source>
</evidence>
<keyword evidence="2" id="KW-0479">Metal-binding</keyword>
<dbReference type="InterPro" id="IPR034015">
    <property type="entry name" value="M1_LTA4H"/>
</dbReference>
<organism evidence="5 6">
    <name type="scientific">Ekhidna lutea</name>
    <dbReference type="NCBI Taxonomy" id="447679"/>
    <lineage>
        <taxon>Bacteria</taxon>
        <taxon>Pseudomonadati</taxon>
        <taxon>Bacteroidota</taxon>
        <taxon>Cytophagia</taxon>
        <taxon>Cytophagales</taxon>
        <taxon>Reichenbachiellaceae</taxon>
        <taxon>Ekhidna</taxon>
    </lineage>
</organism>
<feature type="signal peptide" evidence="3">
    <location>
        <begin position="1"/>
        <end position="24"/>
    </location>
</feature>
<feature type="binding site" evidence="2">
    <location>
        <position position="353"/>
    </location>
    <ligand>
        <name>Zn(2+)</name>
        <dbReference type="ChEBI" id="CHEBI:29105"/>
        <note>catalytic</note>
    </ligand>
</feature>
<reference evidence="5 6" key="1">
    <citation type="submission" date="2017-06" db="EMBL/GenBank/DDBJ databases">
        <authorList>
            <person name="Kim H.J."/>
            <person name="Triplett B.A."/>
        </authorList>
    </citation>
    <scope>NUCLEOTIDE SEQUENCE [LARGE SCALE GENOMIC DNA]</scope>
    <source>
        <strain evidence="5 6">DSM 19307</strain>
    </source>
</reference>
<feature type="binding site" evidence="2">
    <location>
        <position position="357"/>
    </location>
    <ligand>
        <name>Zn(2+)</name>
        <dbReference type="ChEBI" id="CHEBI:29105"/>
        <note>catalytic</note>
    </ligand>
</feature>
<sequence length="609" mass="70554">MKYNFIKTSLFLLLFGCYVSSGFAQEYWQQRVEYQMDIDFDVENHQFTGNQTLNYFNNSPDTLKRVFYHLYFNAFQPNSMMDVRSRTIEDPDSRVRDRISKLDNSEIGYHKVLSLNQDGEEAEYKIEGTVLEVILAKPLLPGSSTVLNMNFQSQVPLQIRRSGRDNAEGIDYSMAQWYPKMAEYDERGWHAHPYVAREFYAPWGDFTVNISIDKDYIIAGTGVLQNANEIGYGYEDEGVNVKRKGKKLTWKFEAKNVHDFVWAADPDYTHTTAQVSGGPTLHFFHQKGAKTEAWNELPGLTVQAFEYIEENFGEYPYPHYSIIQGGDGGMEYPMATLITGHRSINSLLGVTIHEALHSWYQGLLATNESYYAWMDEGFTEYAETKTMASINNNQNPWGSKYKAYIYLANSGKEEPMSTHSDHYSTNFAYSLAAYTKGAVALAQLNYIIGETATASALKKYYYLWRFKHPDMYDWIRVFEKESELELDWYLDYWVNTTHTIDYAVDSVNEADGKTTVTLKREGKMPMPMDVYVTFADGTKKIYYAPLVMMRGEKENESELERIVLPDWSWTHPSYQFTIDTPLSEITSIEIDESRYMADVNRENNKWEKE</sequence>
<dbReference type="Proteomes" id="UP000198393">
    <property type="component" value="Unassembled WGS sequence"/>
</dbReference>
<dbReference type="GO" id="GO:0008237">
    <property type="term" value="F:metallopeptidase activity"/>
    <property type="evidence" value="ECO:0007669"/>
    <property type="project" value="InterPro"/>
</dbReference>
<dbReference type="Pfam" id="PF01433">
    <property type="entry name" value="Peptidase_M1"/>
    <property type="match status" value="1"/>
</dbReference>
<dbReference type="PANTHER" id="PTHR45726:SF3">
    <property type="entry name" value="LEUKOTRIENE A-4 HYDROLASE"/>
    <property type="match status" value="1"/>
</dbReference>
<feature type="active site" description="Proton acceptor" evidence="1">
    <location>
        <position position="354"/>
    </location>
</feature>
<dbReference type="AlphaFoldDB" id="A0A239M7E3"/>
<feature type="binding site" evidence="2">
    <location>
        <position position="376"/>
    </location>
    <ligand>
        <name>Zn(2+)</name>
        <dbReference type="ChEBI" id="CHEBI:29105"/>
        <note>catalytic</note>
    </ligand>
</feature>
<dbReference type="EMBL" id="FZPD01000007">
    <property type="protein sequence ID" value="SNT38646.1"/>
    <property type="molecule type" value="Genomic_DNA"/>
</dbReference>
<dbReference type="InterPro" id="IPR014782">
    <property type="entry name" value="Peptidase_M1_dom"/>
</dbReference>
<feature type="chain" id="PRO_5013371685" evidence="3">
    <location>
        <begin position="25"/>
        <end position="609"/>
    </location>
</feature>
<accession>A0A239M7E3</accession>
<dbReference type="Gene3D" id="1.10.390.10">
    <property type="entry name" value="Neutral Protease Domain 2"/>
    <property type="match status" value="1"/>
</dbReference>
<gene>
    <name evidence="5" type="ORF">SAMN05421640_3699</name>
</gene>
<dbReference type="OrthoDB" id="9814383at2"/>
<evidence type="ECO:0000256" key="1">
    <source>
        <dbReference type="PIRSR" id="PIRSR634015-1"/>
    </source>
</evidence>
<evidence type="ECO:0000313" key="6">
    <source>
        <dbReference type="Proteomes" id="UP000198393"/>
    </source>
</evidence>
<proteinExistence type="predicted"/>
<dbReference type="RefSeq" id="WP_089358360.1">
    <property type="nucleotide sequence ID" value="NZ_FZPD01000007.1"/>
</dbReference>
<feature type="active site" description="Proton donor" evidence="1">
    <location>
        <position position="434"/>
    </location>
</feature>
<keyword evidence="2" id="KW-0862">Zinc</keyword>
<dbReference type="CDD" id="cd09604">
    <property type="entry name" value="M1_APN_like"/>
    <property type="match status" value="1"/>
</dbReference>
<feature type="domain" description="Peptidase M1 membrane alanine aminopeptidase" evidence="4">
    <location>
        <begin position="301"/>
        <end position="493"/>
    </location>
</feature>